<comment type="caution">
    <text evidence="1">The sequence shown here is derived from an EMBL/GenBank/DDBJ whole genome shotgun (WGS) entry which is preliminary data.</text>
</comment>
<keyword evidence="2" id="KW-1185">Reference proteome</keyword>
<reference evidence="1" key="1">
    <citation type="submission" date="2021-06" db="EMBL/GenBank/DDBJ databases">
        <authorList>
            <person name="Kallberg Y."/>
            <person name="Tangrot J."/>
            <person name="Rosling A."/>
        </authorList>
    </citation>
    <scope>NUCLEOTIDE SEQUENCE</scope>
    <source>
        <strain evidence="1">CL356</strain>
    </source>
</reference>
<dbReference type="Proteomes" id="UP000789525">
    <property type="component" value="Unassembled WGS sequence"/>
</dbReference>
<name>A0ACA9LPV9_9GLOM</name>
<gene>
    <name evidence="1" type="ORF">ACOLOM_LOCUS4573</name>
</gene>
<protein>
    <submittedName>
        <fullName evidence="1">2661_t:CDS:1</fullName>
    </submittedName>
</protein>
<proteinExistence type="predicted"/>
<accession>A0ACA9LPV9</accession>
<evidence type="ECO:0000313" key="1">
    <source>
        <dbReference type="EMBL" id="CAG8543811.1"/>
    </source>
</evidence>
<dbReference type="EMBL" id="CAJVPT010007692">
    <property type="protein sequence ID" value="CAG8543811.1"/>
    <property type="molecule type" value="Genomic_DNA"/>
</dbReference>
<evidence type="ECO:0000313" key="2">
    <source>
        <dbReference type="Proteomes" id="UP000789525"/>
    </source>
</evidence>
<organism evidence="1 2">
    <name type="scientific">Acaulospora colombiana</name>
    <dbReference type="NCBI Taxonomy" id="27376"/>
    <lineage>
        <taxon>Eukaryota</taxon>
        <taxon>Fungi</taxon>
        <taxon>Fungi incertae sedis</taxon>
        <taxon>Mucoromycota</taxon>
        <taxon>Glomeromycotina</taxon>
        <taxon>Glomeromycetes</taxon>
        <taxon>Diversisporales</taxon>
        <taxon>Acaulosporaceae</taxon>
        <taxon>Acaulospora</taxon>
    </lineage>
</organism>
<sequence>MGNHLSIVIKRIRRKSTPQPKIVASSDRVISSNASQNGLKYQLPKPPEKLVGHTSPHFLLRFLWQSNFLAPVDDVMNSSSVVLDVGCGNGSWLIDVASEYSSPDFVGVGLVPFKYPASSKNIKFVQANIISGLPFDENEFDYVRMCYFVYSLGYNEWESVINELVRITKPGGWIEFIEPDLNVVNAGPKVIQIRSGLDHLEHLLLSKKGLTEVCQESKLLALGKLGGEGGIYYASMLDEYFGEMAEMLRAHLSLSSEEMMDLLEDFKKEFNGGKQVDRFNGIRNIEALNEFTKTKAEELYDSQEEGTEEIYVTNEEIPVESSVPTNPLGTVVILTGKNFDELISSGPWFVKFFAPWCGHCQHLAPTWEELGKKLKDKVNVGKVDCTVDGVDYKGSRQLQSLQDFAEKAGAARISEITADDLDKAKENDEVIYVYLYDEKTPSRFLRNMKILSRSFFSTKFYSSKDKKLVETLKVDKLPTLVVLKDSLQKNYLSESSGDFSDIGALKKWVRSEKYPLVPEMNSENYEDILSGDGLIVLGVLQPTGDEAFTKTKDSLKEAARLYYKQTGEPNDSKNDKSVTFAWLDGVKWSDYISGIYGLKSKDLPAILIVDPKSSEYYDTSITGRKISFESRQLLETIDDAKAKHLIGKSTMGIMEKTFRGMSTFGSQIKESLINHPFISLSILALVFSAFWRYCLTLQVRDGRDFERAYAGADIKEMLDKSFAEVYKANFLGHWSKINDVKKPTIAAVNGFALGGGCELAMSCDIIYAGENAVFGQPEIKLGIIPGAGGTQRLTRAIGKSRAMEIVLSGRKFSAQEAEKWGLVSRIFPVDKVLEEAIKLGQEIAGLSQPSVQAAKESINSGMF</sequence>